<dbReference type="InterPro" id="IPR000522">
    <property type="entry name" value="ABC_transptr_permease_BtuC"/>
</dbReference>
<evidence type="ECO:0000256" key="4">
    <source>
        <dbReference type="ARBA" id="ARBA00022475"/>
    </source>
</evidence>
<gene>
    <name evidence="9" type="ORF">A3207_08605</name>
</gene>
<dbReference type="Proteomes" id="UP000752814">
    <property type="component" value="Unassembled WGS sequence"/>
</dbReference>
<evidence type="ECO:0000313" key="10">
    <source>
        <dbReference type="Proteomes" id="UP000752814"/>
    </source>
</evidence>
<proteinExistence type="inferred from homology"/>
<dbReference type="GO" id="GO:0033214">
    <property type="term" value="P:siderophore-iron import into cell"/>
    <property type="evidence" value="ECO:0007669"/>
    <property type="project" value="TreeGrafter"/>
</dbReference>
<evidence type="ECO:0000256" key="3">
    <source>
        <dbReference type="ARBA" id="ARBA00022448"/>
    </source>
</evidence>
<comment type="subcellular location">
    <subcellularLocation>
        <location evidence="1">Cell membrane</location>
        <topology evidence="1">Multi-pass membrane protein</topology>
    </subcellularLocation>
</comment>
<evidence type="ECO:0000256" key="6">
    <source>
        <dbReference type="ARBA" id="ARBA00022989"/>
    </source>
</evidence>
<dbReference type="PANTHER" id="PTHR30472:SF25">
    <property type="entry name" value="ABC TRANSPORTER PERMEASE PROTEIN MJ0876-RELATED"/>
    <property type="match status" value="1"/>
</dbReference>
<keyword evidence="7 8" id="KW-0472">Membrane</keyword>
<feature type="transmembrane region" description="Helical" evidence="8">
    <location>
        <begin position="135"/>
        <end position="158"/>
    </location>
</feature>
<organism evidence="9 10">
    <name type="scientific">Candidatus Methanomassiliicoccus intestinalis</name>
    <dbReference type="NCBI Taxonomy" id="1406512"/>
    <lineage>
        <taxon>Archaea</taxon>
        <taxon>Methanobacteriati</taxon>
        <taxon>Thermoplasmatota</taxon>
        <taxon>Thermoplasmata</taxon>
        <taxon>Methanomassiliicoccales</taxon>
        <taxon>Methanomassiliicoccaceae</taxon>
        <taxon>Methanomassiliicoccus</taxon>
    </lineage>
</organism>
<dbReference type="AlphaFoldDB" id="A0A8J8PDS5"/>
<keyword evidence="6 8" id="KW-1133">Transmembrane helix</keyword>
<dbReference type="SUPFAM" id="SSF81345">
    <property type="entry name" value="ABC transporter involved in vitamin B12 uptake, BtuC"/>
    <property type="match status" value="1"/>
</dbReference>
<feature type="transmembrane region" description="Helical" evidence="8">
    <location>
        <begin position="14"/>
        <end position="39"/>
    </location>
</feature>
<dbReference type="RefSeq" id="WP_400256645.1">
    <property type="nucleotide sequence ID" value="NZ_CAYAYE010000018.1"/>
</dbReference>
<dbReference type="GO" id="GO:0022857">
    <property type="term" value="F:transmembrane transporter activity"/>
    <property type="evidence" value="ECO:0007669"/>
    <property type="project" value="InterPro"/>
</dbReference>
<evidence type="ECO:0000256" key="7">
    <source>
        <dbReference type="ARBA" id="ARBA00023136"/>
    </source>
</evidence>
<keyword evidence="4" id="KW-1003">Cell membrane</keyword>
<name>A0A8J8PDS5_9ARCH</name>
<dbReference type="GO" id="GO:0005886">
    <property type="term" value="C:plasma membrane"/>
    <property type="evidence" value="ECO:0007669"/>
    <property type="project" value="UniProtKB-SubCell"/>
</dbReference>
<feature type="transmembrane region" description="Helical" evidence="8">
    <location>
        <begin position="165"/>
        <end position="184"/>
    </location>
</feature>
<comment type="similarity">
    <text evidence="2">Belongs to the binding-protein-dependent transport system permease family. FecCD subfamily.</text>
</comment>
<evidence type="ECO:0000256" key="5">
    <source>
        <dbReference type="ARBA" id="ARBA00022692"/>
    </source>
</evidence>
<dbReference type="Gene3D" id="1.10.3470.10">
    <property type="entry name" value="ABC transporter involved in vitamin B12 uptake, BtuC"/>
    <property type="match status" value="1"/>
</dbReference>
<dbReference type="EMBL" id="LVVT01000008">
    <property type="protein sequence ID" value="TQS83634.1"/>
    <property type="molecule type" value="Genomic_DNA"/>
</dbReference>
<feature type="transmembrane region" description="Helical" evidence="8">
    <location>
        <begin position="211"/>
        <end position="229"/>
    </location>
</feature>
<protein>
    <submittedName>
        <fullName evidence="9">Fe3+-siderophore ABC transporter permease</fullName>
    </submittedName>
</protein>
<keyword evidence="3" id="KW-0813">Transport</keyword>
<evidence type="ECO:0000256" key="1">
    <source>
        <dbReference type="ARBA" id="ARBA00004651"/>
    </source>
</evidence>
<dbReference type="InterPro" id="IPR037294">
    <property type="entry name" value="ABC_BtuC-like"/>
</dbReference>
<comment type="caution">
    <text evidence="9">The sequence shown here is derived from an EMBL/GenBank/DDBJ whole genome shotgun (WGS) entry which is preliminary data.</text>
</comment>
<feature type="transmembrane region" description="Helical" evidence="8">
    <location>
        <begin position="110"/>
        <end position="129"/>
    </location>
</feature>
<evidence type="ECO:0000313" key="9">
    <source>
        <dbReference type="EMBL" id="TQS83634.1"/>
    </source>
</evidence>
<accession>A0A8J8PDS5</accession>
<feature type="transmembrane region" description="Helical" evidence="8">
    <location>
        <begin position="324"/>
        <end position="343"/>
    </location>
</feature>
<keyword evidence="5 8" id="KW-0812">Transmembrane</keyword>
<dbReference type="PANTHER" id="PTHR30472">
    <property type="entry name" value="FERRIC ENTEROBACTIN TRANSPORT SYSTEM PERMEASE PROTEIN"/>
    <property type="match status" value="1"/>
</dbReference>
<feature type="transmembrane region" description="Helical" evidence="8">
    <location>
        <begin position="76"/>
        <end position="98"/>
    </location>
</feature>
<evidence type="ECO:0000256" key="8">
    <source>
        <dbReference type="SAM" id="Phobius"/>
    </source>
</evidence>
<sequence>MEVSDYRRQSRKRIALILILAAVTVVIAIYSLCISKYYISFSESLDIVIKNLHGITFESYTERLKSFIVWDSHVPMAIAAILVGGVLGISGAVMQILIRNPVADPYTTGISSGALFGVAIFIILGAGFTDLAYDTGLMINAFIFSLIPIGAIILFSVFKKVTPTVMVLIGIAVMYVFSAMTTLLKYTASDEDVASIYAWSVGTLDNVSWDAIPYIIFAYLLILISMMIYSNRLNVLSSGESASKSLGENPTRLRLICLVLISVSVSISVCFTGTIGFVGLIAPHISRVLVGSNAKYLIPCSAVSGSLILIASECVARCIGSTGLDVGVVTALIGGPVFLYFLVKLRKGTW</sequence>
<dbReference type="FunFam" id="1.10.3470.10:FF:000001">
    <property type="entry name" value="Vitamin B12 ABC transporter permease BtuC"/>
    <property type="match status" value="1"/>
</dbReference>
<dbReference type="CDD" id="cd06550">
    <property type="entry name" value="TM_ABC_iron-siderophores_like"/>
    <property type="match status" value="1"/>
</dbReference>
<dbReference type="Pfam" id="PF01032">
    <property type="entry name" value="FecCD"/>
    <property type="match status" value="1"/>
</dbReference>
<reference evidence="9" key="1">
    <citation type="submission" date="2016-03" db="EMBL/GenBank/DDBJ databases">
        <authorList>
            <person name="Borrel G."/>
            <person name="Mccann A."/>
            <person name="O'Toole P.W."/>
        </authorList>
    </citation>
    <scope>NUCLEOTIDE SEQUENCE</scope>
    <source>
        <strain evidence="9">183</strain>
    </source>
</reference>
<feature type="transmembrane region" description="Helical" evidence="8">
    <location>
        <begin position="255"/>
        <end position="282"/>
    </location>
</feature>
<evidence type="ECO:0000256" key="2">
    <source>
        <dbReference type="ARBA" id="ARBA00007935"/>
    </source>
</evidence>